<dbReference type="Proteomes" id="UP001595665">
    <property type="component" value="Unassembled WGS sequence"/>
</dbReference>
<dbReference type="InterPro" id="IPR010718">
    <property type="entry name" value="DUF1294"/>
</dbReference>
<dbReference type="Pfam" id="PF00313">
    <property type="entry name" value="CSD"/>
    <property type="match status" value="1"/>
</dbReference>
<keyword evidence="5" id="KW-1185">Reference proteome</keyword>
<evidence type="ECO:0000256" key="2">
    <source>
        <dbReference type="SAM" id="Phobius"/>
    </source>
</evidence>
<dbReference type="Pfam" id="PF06961">
    <property type="entry name" value="DUF1294"/>
    <property type="match status" value="1"/>
</dbReference>
<dbReference type="InterPro" id="IPR052069">
    <property type="entry name" value="Ca-reg_mRNA-binding_domain"/>
</dbReference>
<feature type="transmembrane region" description="Helical" evidence="2">
    <location>
        <begin position="114"/>
        <end position="132"/>
    </location>
</feature>
<keyword evidence="1" id="KW-0597">Phosphoprotein</keyword>
<dbReference type="InterPro" id="IPR002059">
    <property type="entry name" value="CSP_DNA-bd"/>
</dbReference>
<gene>
    <name evidence="4" type="ORF">ACFOPH_03820</name>
</gene>
<feature type="transmembrane region" description="Helical" evidence="2">
    <location>
        <begin position="179"/>
        <end position="197"/>
    </location>
</feature>
<dbReference type="SUPFAM" id="SSF50249">
    <property type="entry name" value="Nucleic acid-binding proteins"/>
    <property type="match status" value="1"/>
</dbReference>
<organism evidence="4 5">
    <name type="scientific">Massilia haematophila</name>
    <dbReference type="NCBI Taxonomy" id="457923"/>
    <lineage>
        <taxon>Bacteria</taxon>
        <taxon>Pseudomonadati</taxon>
        <taxon>Pseudomonadota</taxon>
        <taxon>Betaproteobacteria</taxon>
        <taxon>Burkholderiales</taxon>
        <taxon>Oxalobacteraceae</taxon>
        <taxon>Telluria group</taxon>
        <taxon>Massilia</taxon>
    </lineage>
</organism>
<dbReference type="RefSeq" id="WP_379733628.1">
    <property type="nucleotide sequence ID" value="NZ_JBHRVV010000001.1"/>
</dbReference>
<dbReference type="PROSITE" id="PS51857">
    <property type="entry name" value="CSD_2"/>
    <property type="match status" value="1"/>
</dbReference>
<dbReference type="InterPro" id="IPR011129">
    <property type="entry name" value="CSD"/>
</dbReference>
<proteinExistence type="predicted"/>
<dbReference type="InterPro" id="IPR012340">
    <property type="entry name" value="NA-bd_OB-fold"/>
</dbReference>
<accession>A0ABV7PDX0</accession>
<feature type="domain" description="CSD" evidence="3">
    <location>
        <begin position="8"/>
        <end position="73"/>
    </location>
</feature>
<keyword evidence="2" id="KW-0472">Membrane</keyword>
<evidence type="ECO:0000313" key="4">
    <source>
        <dbReference type="EMBL" id="MFC3457370.1"/>
    </source>
</evidence>
<dbReference type="PANTHER" id="PTHR12962">
    <property type="entry name" value="CALCIUM-REGULATED HEAT STABLE PROTEIN CRHSP-24-RELATED"/>
    <property type="match status" value="1"/>
</dbReference>
<evidence type="ECO:0000256" key="1">
    <source>
        <dbReference type="ARBA" id="ARBA00022553"/>
    </source>
</evidence>
<sequence length="210" mass="22900">MRQTKTPRYQGRVSSWKDEQGFGFIAQNGGGPSVFFHIKAFTERGIRPAPGDLVTYELHVNDKGQPRAERVAFVRDRTAPARESSASRSGSPLIAFGFFAMLGIAVLLGKLPALALGLYTGASLVAFIAYGLDKSAARNGRWRTKESTLHMLALVGGWPGALLAQRVYRHKSKKREFQVVFWATVLLNCGVLGWAMLPASVRNPALAIIG</sequence>
<dbReference type="PANTHER" id="PTHR12962:SF1">
    <property type="entry name" value="COLD SHOCK DOMAIN-CONTAINING PROTEIN CG9705"/>
    <property type="match status" value="1"/>
</dbReference>
<reference evidence="5" key="1">
    <citation type="journal article" date="2019" name="Int. J. Syst. Evol. Microbiol.">
        <title>The Global Catalogue of Microorganisms (GCM) 10K type strain sequencing project: providing services to taxonomists for standard genome sequencing and annotation.</title>
        <authorList>
            <consortium name="The Broad Institute Genomics Platform"/>
            <consortium name="The Broad Institute Genome Sequencing Center for Infectious Disease"/>
            <person name="Wu L."/>
            <person name="Ma J."/>
        </authorList>
    </citation>
    <scope>NUCLEOTIDE SEQUENCE [LARGE SCALE GENOMIC DNA]</scope>
    <source>
        <strain evidence="5">CCM 7480</strain>
    </source>
</reference>
<name>A0ABV7PDX0_9BURK</name>
<comment type="caution">
    <text evidence="4">The sequence shown here is derived from an EMBL/GenBank/DDBJ whole genome shotgun (WGS) entry which is preliminary data.</text>
</comment>
<keyword evidence="2" id="KW-0812">Transmembrane</keyword>
<evidence type="ECO:0000259" key="3">
    <source>
        <dbReference type="PROSITE" id="PS51857"/>
    </source>
</evidence>
<dbReference type="EMBL" id="JBHRVV010000001">
    <property type="protein sequence ID" value="MFC3457370.1"/>
    <property type="molecule type" value="Genomic_DNA"/>
</dbReference>
<feature type="transmembrane region" description="Helical" evidence="2">
    <location>
        <begin position="90"/>
        <end position="108"/>
    </location>
</feature>
<dbReference type="CDD" id="cd04458">
    <property type="entry name" value="CSP_CDS"/>
    <property type="match status" value="1"/>
</dbReference>
<dbReference type="SMART" id="SM00357">
    <property type="entry name" value="CSP"/>
    <property type="match status" value="1"/>
</dbReference>
<keyword evidence="2" id="KW-1133">Transmembrane helix</keyword>
<protein>
    <submittedName>
        <fullName evidence="4">DUF1294 domain-containing protein</fullName>
    </submittedName>
</protein>
<dbReference type="Gene3D" id="2.40.50.140">
    <property type="entry name" value="Nucleic acid-binding proteins"/>
    <property type="match status" value="1"/>
</dbReference>
<evidence type="ECO:0000313" key="5">
    <source>
        <dbReference type="Proteomes" id="UP001595665"/>
    </source>
</evidence>